<dbReference type="OrthoDB" id="1929829at2759"/>
<gene>
    <name evidence="3" type="ORF">J1N35_003612</name>
</gene>
<evidence type="ECO:0000256" key="1">
    <source>
        <dbReference type="SAM" id="MobiDB-lite"/>
    </source>
</evidence>
<accession>A0A9D4AFA8</accession>
<feature type="transmembrane region" description="Helical" evidence="2">
    <location>
        <begin position="100"/>
        <end position="118"/>
    </location>
</feature>
<feature type="transmembrane region" description="Helical" evidence="2">
    <location>
        <begin position="76"/>
        <end position="94"/>
    </location>
</feature>
<dbReference type="PANTHER" id="PTHR34656:SF1">
    <property type="entry name" value="PYRROLINE-5-CARBOXYLATE REDUCTASE"/>
    <property type="match status" value="1"/>
</dbReference>
<protein>
    <recommendedName>
        <fullName evidence="5">Pyrroline-5-carboxylate reductase</fullName>
    </recommendedName>
</protein>
<dbReference type="AlphaFoldDB" id="A0A9D4AFA8"/>
<dbReference type="EMBL" id="JAIQCV010000002">
    <property type="protein sequence ID" value="KAH1120452.1"/>
    <property type="molecule type" value="Genomic_DNA"/>
</dbReference>
<sequence>MDQQQHEEQPPTSPTSSSSSSSYTLFLKIMSKRRTWVFLFVLVYAILLDFSWNFLKSILSWYHQNQARYHSPGWPALYASVLLGGVFGLISMAAAVAVAVPATMVTWITVVVLLAFFGKPKRTLLAEGKKITREIAGSVLKTLLTEGNVVAVVCAVLGYYVLVRNNNGE</sequence>
<name>A0A9D4AFA8_9ROSI</name>
<evidence type="ECO:0000313" key="3">
    <source>
        <dbReference type="EMBL" id="KAH1120452.1"/>
    </source>
</evidence>
<reference evidence="3 4" key="1">
    <citation type="journal article" date="2021" name="Plant Biotechnol. J.">
        <title>Multi-omics assisted identification of the key and species-specific regulatory components of drought-tolerant mechanisms in Gossypium stocksii.</title>
        <authorList>
            <person name="Yu D."/>
            <person name="Ke L."/>
            <person name="Zhang D."/>
            <person name="Wu Y."/>
            <person name="Sun Y."/>
            <person name="Mei J."/>
            <person name="Sun J."/>
            <person name="Sun Y."/>
        </authorList>
    </citation>
    <scope>NUCLEOTIDE SEQUENCE [LARGE SCALE GENOMIC DNA]</scope>
    <source>
        <strain evidence="4">cv. E1</strain>
        <tissue evidence="3">Leaf</tissue>
    </source>
</reference>
<feature type="transmembrane region" description="Helical" evidence="2">
    <location>
        <begin position="36"/>
        <end position="55"/>
    </location>
</feature>
<evidence type="ECO:0000313" key="4">
    <source>
        <dbReference type="Proteomes" id="UP000828251"/>
    </source>
</evidence>
<evidence type="ECO:0000256" key="2">
    <source>
        <dbReference type="SAM" id="Phobius"/>
    </source>
</evidence>
<feature type="transmembrane region" description="Helical" evidence="2">
    <location>
        <begin position="139"/>
        <end position="162"/>
    </location>
</feature>
<keyword evidence="2" id="KW-1133">Transmembrane helix</keyword>
<organism evidence="3 4">
    <name type="scientific">Gossypium stocksii</name>
    <dbReference type="NCBI Taxonomy" id="47602"/>
    <lineage>
        <taxon>Eukaryota</taxon>
        <taxon>Viridiplantae</taxon>
        <taxon>Streptophyta</taxon>
        <taxon>Embryophyta</taxon>
        <taxon>Tracheophyta</taxon>
        <taxon>Spermatophyta</taxon>
        <taxon>Magnoliopsida</taxon>
        <taxon>eudicotyledons</taxon>
        <taxon>Gunneridae</taxon>
        <taxon>Pentapetalae</taxon>
        <taxon>rosids</taxon>
        <taxon>malvids</taxon>
        <taxon>Malvales</taxon>
        <taxon>Malvaceae</taxon>
        <taxon>Malvoideae</taxon>
        <taxon>Gossypium</taxon>
    </lineage>
</organism>
<dbReference type="Proteomes" id="UP000828251">
    <property type="component" value="Unassembled WGS sequence"/>
</dbReference>
<dbReference type="PANTHER" id="PTHR34656">
    <property type="entry name" value="PYRROLINE-5-CARBOXYLATE REDUCTASE"/>
    <property type="match status" value="1"/>
</dbReference>
<feature type="region of interest" description="Disordered" evidence="1">
    <location>
        <begin position="1"/>
        <end position="20"/>
    </location>
</feature>
<keyword evidence="2" id="KW-0812">Transmembrane</keyword>
<keyword evidence="4" id="KW-1185">Reference proteome</keyword>
<evidence type="ECO:0008006" key="5">
    <source>
        <dbReference type="Google" id="ProtNLM"/>
    </source>
</evidence>
<proteinExistence type="predicted"/>
<keyword evidence="2" id="KW-0472">Membrane</keyword>
<comment type="caution">
    <text evidence="3">The sequence shown here is derived from an EMBL/GenBank/DDBJ whole genome shotgun (WGS) entry which is preliminary data.</text>
</comment>